<dbReference type="EMBL" id="FQ790300">
    <property type="protein sequence ID" value="CCD49107.1"/>
    <property type="molecule type" value="Genomic_DNA"/>
</dbReference>
<sequence length="70" mass="7730">MTHSSRYLASWAGQSSALSNSTKSQKSSANMESSLSTHHQGVFKEHAASVFLIYQGSKQTLTIDRNISRR</sequence>
<organism evidence="2 3">
    <name type="scientific">Botryotinia fuckeliana (strain T4)</name>
    <name type="common">Noble rot fungus</name>
    <name type="synonym">Botrytis cinerea</name>
    <dbReference type="NCBI Taxonomy" id="999810"/>
    <lineage>
        <taxon>Eukaryota</taxon>
        <taxon>Fungi</taxon>
        <taxon>Dikarya</taxon>
        <taxon>Ascomycota</taxon>
        <taxon>Pezizomycotina</taxon>
        <taxon>Leotiomycetes</taxon>
        <taxon>Helotiales</taxon>
        <taxon>Sclerotiniaceae</taxon>
        <taxon>Botrytis</taxon>
    </lineage>
</organism>
<dbReference type="AlphaFoldDB" id="G2Y931"/>
<reference evidence="3" key="1">
    <citation type="journal article" date="2011" name="PLoS Genet.">
        <title>Genomic analysis of the necrotrophic fungal pathogens Sclerotinia sclerotiorum and Botrytis cinerea.</title>
        <authorList>
            <person name="Amselem J."/>
            <person name="Cuomo C.A."/>
            <person name="van Kan J.A."/>
            <person name="Viaud M."/>
            <person name="Benito E.P."/>
            <person name="Couloux A."/>
            <person name="Coutinho P.M."/>
            <person name="de Vries R.P."/>
            <person name="Dyer P.S."/>
            <person name="Fillinger S."/>
            <person name="Fournier E."/>
            <person name="Gout L."/>
            <person name="Hahn M."/>
            <person name="Kohn L."/>
            <person name="Lapalu N."/>
            <person name="Plummer K.M."/>
            <person name="Pradier J.M."/>
            <person name="Quevillon E."/>
            <person name="Sharon A."/>
            <person name="Simon A."/>
            <person name="ten Have A."/>
            <person name="Tudzynski B."/>
            <person name="Tudzynski P."/>
            <person name="Wincker P."/>
            <person name="Andrew M."/>
            <person name="Anthouard V."/>
            <person name="Beever R.E."/>
            <person name="Beffa R."/>
            <person name="Benoit I."/>
            <person name="Bouzid O."/>
            <person name="Brault B."/>
            <person name="Chen Z."/>
            <person name="Choquer M."/>
            <person name="Collemare J."/>
            <person name="Cotton P."/>
            <person name="Danchin E.G."/>
            <person name="Da Silva C."/>
            <person name="Gautier A."/>
            <person name="Giraud C."/>
            <person name="Giraud T."/>
            <person name="Gonzalez C."/>
            <person name="Grossetete S."/>
            <person name="Guldener U."/>
            <person name="Henrissat B."/>
            <person name="Howlett B.J."/>
            <person name="Kodira C."/>
            <person name="Kretschmer M."/>
            <person name="Lappartient A."/>
            <person name="Leroch M."/>
            <person name="Levis C."/>
            <person name="Mauceli E."/>
            <person name="Neuveglise C."/>
            <person name="Oeser B."/>
            <person name="Pearson M."/>
            <person name="Poulain J."/>
            <person name="Poussereau N."/>
            <person name="Quesneville H."/>
            <person name="Rascle C."/>
            <person name="Schumacher J."/>
            <person name="Segurens B."/>
            <person name="Sexton A."/>
            <person name="Silva E."/>
            <person name="Sirven C."/>
            <person name="Soanes D.M."/>
            <person name="Talbot N.J."/>
            <person name="Templeton M."/>
            <person name="Yandava C."/>
            <person name="Yarden O."/>
            <person name="Zeng Q."/>
            <person name="Rollins J.A."/>
            <person name="Lebrun M.H."/>
            <person name="Dickman M."/>
        </authorList>
    </citation>
    <scope>NUCLEOTIDE SEQUENCE [LARGE SCALE GENOMIC DNA]</scope>
    <source>
        <strain evidence="3">T4</strain>
    </source>
</reference>
<protein>
    <submittedName>
        <fullName evidence="2">Uncharacterized protein</fullName>
    </submittedName>
</protein>
<feature type="region of interest" description="Disordered" evidence="1">
    <location>
        <begin position="1"/>
        <end position="39"/>
    </location>
</feature>
<dbReference type="Proteomes" id="UP000008177">
    <property type="component" value="Unplaced contigs"/>
</dbReference>
<evidence type="ECO:0000256" key="1">
    <source>
        <dbReference type="SAM" id="MobiDB-lite"/>
    </source>
</evidence>
<dbReference type="HOGENOM" id="CLU_2757498_0_0_1"/>
<evidence type="ECO:0000313" key="3">
    <source>
        <dbReference type="Proteomes" id="UP000008177"/>
    </source>
</evidence>
<evidence type="ECO:0000313" key="2">
    <source>
        <dbReference type="EMBL" id="CCD49107.1"/>
    </source>
</evidence>
<name>G2Y931_BOTF4</name>
<proteinExistence type="predicted"/>
<dbReference type="InParanoid" id="G2Y931"/>
<gene>
    <name evidence="2" type="ORF">BofuT4_uP029830.1</name>
</gene>
<accession>G2Y931</accession>